<dbReference type="OrthoDB" id="9810047at2"/>
<accession>A0A133XTG8</accession>
<evidence type="ECO:0000256" key="3">
    <source>
        <dbReference type="ARBA" id="ARBA00022519"/>
    </source>
</evidence>
<organism evidence="10 11">
    <name type="scientific">Aerococcus christensenii</name>
    <dbReference type="NCBI Taxonomy" id="87541"/>
    <lineage>
        <taxon>Bacteria</taxon>
        <taxon>Bacillati</taxon>
        <taxon>Bacillota</taxon>
        <taxon>Bacilli</taxon>
        <taxon>Lactobacillales</taxon>
        <taxon>Aerococcaceae</taxon>
        <taxon>Aerococcus</taxon>
    </lineage>
</organism>
<dbReference type="PATRIC" id="fig|87541.4.peg.1426"/>
<dbReference type="InterPro" id="IPR050539">
    <property type="entry name" value="ThrE_Dicarb/AminoAcid_Exp"/>
</dbReference>
<evidence type="ECO:0000313" key="10">
    <source>
        <dbReference type="EMBL" id="KXB34231.1"/>
    </source>
</evidence>
<feature type="transmembrane region" description="Helical" evidence="8">
    <location>
        <begin position="80"/>
        <end position="98"/>
    </location>
</feature>
<dbReference type="PROSITE" id="PS51257">
    <property type="entry name" value="PROKAR_LIPOPROTEIN"/>
    <property type="match status" value="1"/>
</dbReference>
<evidence type="ECO:0000256" key="8">
    <source>
        <dbReference type="SAM" id="Phobius"/>
    </source>
</evidence>
<evidence type="ECO:0000256" key="6">
    <source>
        <dbReference type="ARBA" id="ARBA00023136"/>
    </source>
</evidence>
<name>A0A133XTG8_9LACT</name>
<comment type="caution">
    <text evidence="10">The sequence shown here is derived from an EMBL/GenBank/DDBJ whole genome shotgun (WGS) entry which is preliminary data.</text>
</comment>
<evidence type="ECO:0000313" key="11">
    <source>
        <dbReference type="Proteomes" id="UP000070422"/>
    </source>
</evidence>
<comment type="subcellular location">
    <subcellularLocation>
        <location evidence="1">Cell membrane</location>
        <topology evidence="1">Multi-pass membrane protein</topology>
    </subcellularLocation>
</comment>
<feature type="transmembrane region" description="Helical" evidence="8">
    <location>
        <begin position="118"/>
        <end position="141"/>
    </location>
</feature>
<dbReference type="GO" id="GO:0005886">
    <property type="term" value="C:plasma membrane"/>
    <property type="evidence" value="ECO:0007669"/>
    <property type="project" value="UniProtKB-SubCell"/>
</dbReference>
<dbReference type="PANTHER" id="PTHR34390">
    <property type="entry name" value="UPF0442 PROTEIN YJJB-RELATED"/>
    <property type="match status" value="1"/>
</dbReference>
<keyword evidence="5 8" id="KW-1133">Transmembrane helix</keyword>
<dbReference type="InterPro" id="IPR024528">
    <property type="entry name" value="ThrE_2"/>
</dbReference>
<dbReference type="AlphaFoldDB" id="A0A133XTG8"/>
<dbReference type="STRING" id="87541.AWM71_03350"/>
<reference evidence="10 11" key="1">
    <citation type="submission" date="2016-01" db="EMBL/GenBank/DDBJ databases">
        <authorList>
            <person name="Oliw E.H."/>
        </authorList>
    </citation>
    <scope>NUCLEOTIDE SEQUENCE [LARGE SCALE GENOMIC DNA]</scope>
    <source>
        <strain evidence="10 11">KA00635</strain>
    </source>
</reference>
<evidence type="ECO:0000256" key="5">
    <source>
        <dbReference type="ARBA" id="ARBA00022989"/>
    </source>
</evidence>
<keyword evidence="4 8" id="KW-0812">Transmembrane</keyword>
<dbReference type="Proteomes" id="UP000070422">
    <property type="component" value="Unassembled WGS sequence"/>
</dbReference>
<protein>
    <recommendedName>
        <fullName evidence="9">Threonine/Serine exporter ThrE domain-containing protein</fullName>
    </recommendedName>
</protein>
<dbReference type="GO" id="GO:0015744">
    <property type="term" value="P:succinate transport"/>
    <property type="evidence" value="ECO:0007669"/>
    <property type="project" value="TreeGrafter"/>
</dbReference>
<evidence type="ECO:0000256" key="4">
    <source>
        <dbReference type="ARBA" id="ARBA00022692"/>
    </source>
</evidence>
<dbReference type="PANTHER" id="PTHR34390:SF1">
    <property type="entry name" value="SUCCINATE TRANSPORTER SUBUNIT YJJB-RELATED"/>
    <property type="match status" value="1"/>
</dbReference>
<proteinExistence type="inferred from homology"/>
<sequence>MKYYLIQLLAAYFVGISCSISVEEPRKMILKTAIIDTAGWGLYLFCLDFFHWSIILSTYIAGLLIASLSHGFARLFKEPVTVFFIPGFFTLVPGGGMYRTAFYLFQGNTPRGLSELSMTLFIALAIALAVFTCDTTVQIIFNQKLPKFIRRNRKHKNS</sequence>
<evidence type="ECO:0000256" key="7">
    <source>
        <dbReference type="ARBA" id="ARBA00034125"/>
    </source>
</evidence>
<evidence type="ECO:0000259" key="9">
    <source>
        <dbReference type="Pfam" id="PF12821"/>
    </source>
</evidence>
<dbReference type="RefSeq" id="WP_060937148.1">
    <property type="nucleotide sequence ID" value="NZ_JASOZP010000032.1"/>
</dbReference>
<evidence type="ECO:0000256" key="1">
    <source>
        <dbReference type="ARBA" id="ARBA00004651"/>
    </source>
</evidence>
<evidence type="ECO:0000256" key="2">
    <source>
        <dbReference type="ARBA" id="ARBA00022475"/>
    </source>
</evidence>
<feature type="transmembrane region" description="Helical" evidence="8">
    <location>
        <begin position="49"/>
        <end position="68"/>
    </location>
</feature>
<gene>
    <name evidence="10" type="ORF">HMPREF3187_01440</name>
</gene>
<keyword evidence="2" id="KW-1003">Cell membrane</keyword>
<dbReference type="Pfam" id="PF12821">
    <property type="entry name" value="ThrE_2"/>
    <property type="match status" value="1"/>
</dbReference>
<feature type="domain" description="Threonine/Serine exporter ThrE" evidence="9">
    <location>
        <begin position="7"/>
        <end position="133"/>
    </location>
</feature>
<dbReference type="EMBL" id="LSCQ01000081">
    <property type="protein sequence ID" value="KXB34231.1"/>
    <property type="molecule type" value="Genomic_DNA"/>
</dbReference>
<keyword evidence="6 8" id="KW-0472">Membrane</keyword>
<keyword evidence="3" id="KW-0997">Cell inner membrane</keyword>
<comment type="similarity">
    <text evidence="7">Belongs to the ThrE exporter (TC 2.A.79) family.</text>
</comment>